<evidence type="ECO:0000313" key="2">
    <source>
        <dbReference type="Proteomes" id="UP001487740"/>
    </source>
</evidence>
<dbReference type="EMBL" id="JARAKH010000024">
    <property type="protein sequence ID" value="KAK8391547.1"/>
    <property type="molecule type" value="Genomic_DNA"/>
</dbReference>
<comment type="caution">
    <text evidence="1">The sequence shown here is derived from an EMBL/GenBank/DDBJ whole genome shotgun (WGS) entry which is preliminary data.</text>
</comment>
<proteinExistence type="predicted"/>
<dbReference type="AlphaFoldDB" id="A0AAW0TZE6"/>
<keyword evidence="2" id="KW-1185">Reference proteome</keyword>
<name>A0AAW0TZE6_SCYPA</name>
<organism evidence="1 2">
    <name type="scientific">Scylla paramamosain</name>
    <name type="common">Mud crab</name>
    <dbReference type="NCBI Taxonomy" id="85552"/>
    <lineage>
        <taxon>Eukaryota</taxon>
        <taxon>Metazoa</taxon>
        <taxon>Ecdysozoa</taxon>
        <taxon>Arthropoda</taxon>
        <taxon>Crustacea</taxon>
        <taxon>Multicrustacea</taxon>
        <taxon>Malacostraca</taxon>
        <taxon>Eumalacostraca</taxon>
        <taxon>Eucarida</taxon>
        <taxon>Decapoda</taxon>
        <taxon>Pleocyemata</taxon>
        <taxon>Brachyura</taxon>
        <taxon>Eubrachyura</taxon>
        <taxon>Portunoidea</taxon>
        <taxon>Portunidae</taxon>
        <taxon>Portuninae</taxon>
        <taxon>Scylla</taxon>
    </lineage>
</organism>
<reference evidence="1 2" key="1">
    <citation type="submission" date="2023-03" db="EMBL/GenBank/DDBJ databases">
        <title>High-quality genome of Scylla paramamosain provides insights in environmental adaptation.</title>
        <authorList>
            <person name="Zhang L."/>
        </authorList>
    </citation>
    <scope>NUCLEOTIDE SEQUENCE [LARGE SCALE GENOMIC DNA]</scope>
    <source>
        <strain evidence="1">LZ_2023a</strain>
        <tissue evidence="1">Muscle</tissue>
    </source>
</reference>
<evidence type="ECO:0000313" key="1">
    <source>
        <dbReference type="EMBL" id="KAK8391547.1"/>
    </source>
</evidence>
<protein>
    <submittedName>
        <fullName evidence="1">Uncharacterized protein</fullName>
    </submittedName>
</protein>
<dbReference type="Proteomes" id="UP001487740">
    <property type="component" value="Unassembled WGS sequence"/>
</dbReference>
<accession>A0AAW0TZE6</accession>
<sequence>MRARYNGEGQRVTSGRHFPVAPTHCDEGRLFSRFLCHAALGTNRVNVSAWLTQTESRENEGDTLVARWKKCTAQPSGIKDAGSVANAFSELV</sequence>
<gene>
    <name evidence="1" type="ORF">O3P69_017236</name>
</gene>